<evidence type="ECO:0000313" key="4">
    <source>
        <dbReference type="Proteomes" id="UP001197328"/>
    </source>
</evidence>
<dbReference type="Proteomes" id="UP001197328">
    <property type="component" value="Unassembled WGS sequence"/>
</dbReference>
<dbReference type="EMBL" id="JAHLVD010000025">
    <property type="protein sequence ID" value="KAG7844987.1"/>
    <property type="molecule type" value="Genomic_DNA"/>
</dbReference>
<evidence type="ECO:0000313" key="3">
    <source>
        <dbReference type="Proteomes" id="UP001196530"/>
    </source>
</evidence>
<evidence type="ECO:0000313" key="1">
    <source>
        <dbReference type="EMBL" id="KAG7815702.1"/>
    </source>
</evidence>
<keyword evidence="4" id="KW-1185">Reference proteome</keyword>
<accession>A0AAN6DAM8</accession>
<dbReference type="EMBL" id="JAHLUX010000015">
    <property type="protein sequence ID" value="KAG7815702.1"/>
    <property type="molecule type" value="Genomic_DNA"/>
</dbReference>
<gene>
    <name evidence="1" type="ORF">KL928_005400</name>
    <name evidence="2" type="ORF">KL940_005388</name>
</gene>
<evidence type="ECO:0000313" key="2">
    <source>
        <dbReference type="EMBL" id="KAG7844987.1"/>
    </source>
</evidence>
<dbReference type="RefSeq" id="XP_043057282.1">
    <property type="nucleotide sequence ID" value="XM_043206206.1"/>
</dbReference>
<proteinExistence type="predicted"/>
<name>A0AAN6DAM8_PICAN</name>
<comment type="caution">
    <text evidence="1">The sequence shown here is derived from an EMBL/GenBank/DDBJ whole genome shotgun (WGS) entry which is preliminary data.</text>
</comment>
<dbReference type="GeneID" id="66129451"/>
<dbReference type="AlphaFoldDB" id="A0AAN6DAM8"/>
<sequence length="139" mass="16155">MFDRYFKYLESKEDQLSTQFLKDTLAGSGKIGVQILSKYKCVGQEKLINEADEPEVYLMDFKVNNQSKPIIKFGKSPYSRMRLKNMEAHRKILKIRYDSTTEVGRRSKSKKDTNKGSSQYTRLFATPFTDAQIEDVYVS</sequence>
<dbReference type="Proteomes" id="UP001196530">
    <property type="component" value="Unassembled WGS sequence"/>
</dbReference>
<protein>
    <submittedName>
        <fullName evidence="1">Uncharacterized protein</fullName>
    </submittedName>
</protein>
<organism evidence="1 3">
    <name type="scientific">Pichia angusta</name>
    <name type="common">Yeast</name>
    <name type="synonym">Hansenula polymorpha</name>
    <dbReference type="NCBI Taxonomy" id="870730"/>
    <lineage>
        <taxon>Eukaryota</taxon>
        <taxon>Fungi</taxon>
        <taxon>Dikarya</taxon>
        <taxon>Ascomycota</taxon>
        <taxon>Saccharomycotina</taxon>
        <taxon>Pichiomycetes</taxon>
        <taxon>Pichiales</taxon>
        <taxon>Pichiaceae</taxon>
        <taxon>Ogataea</taxon>
    </lineage>
</organism>
<reference evidence="1 4" key="1">
    <citation type="journal article" date="2021" name="G3 (Bethesda)">
        <title>Genomic diversity, chromosomal rearrangements, and interspecies hybridization in the ogataea polymorpha species complex.</title>
        <authorList>
            <person name="Hanson S.J."/>
            <person name="Cinneide E.O."/>
            <person name="Salzberg L.I."/>
            <person name="Wolfe K.H."/>
            <person name="McGowan J."/>
            <person name="Fitzpatrick D.A."/>
            <person name="Matlin K."/>
        </authorList>
    </citation>
    <scope>NUCLEOTIDE SEQUENCE</scope>
    <source>
        <strain evidence="2">51-138</strain>
        <strain evidence="1">61-244</strain>
    </source>
</reference>